<dbReference type="GO" id="GO:0005524">
    <property type="term" value="F:ATP binding"/>
    <property type="evidence" value="ECO:0007669"/>
    <property type="project" value="InterPro"/>
</dbReference>
<organism evidence="4 5">
    <name type="scientific">Lasiodiplodia theobromae</name>
    <dbReference type="NCBI Taxonomy" id="45133"/>
    <lineage>
        <taxon>Eukaryota</taxon>
        <taxon>Fungi</taxon>
        <taxon>Dikarya</taxon>
        <taxon>Ascomycota</taxon>
        <taxon>Pezizomycotina</taxon>
        <taxon>Dothideomycetes</taxon>
        <taxon>Dothideomycetes incertae sedis</taxon>
        <taxon>Botryosphaeriales</taxon>
        <taxon>Botryosphaeriaceae</taxon>
        <taxon>Lasiodiplodia</taxon>
    </lineage>
</organism>
<evidence type="ECO:0000313" key="5">
    <source>
        <dbReference type="Proteomes" id="UP000325902"/>
    </source>
</evidence>
<dbReference type="OrthoDB" id="3886847at2759"/>
<keyword evidence="1" id="KW-0547">Nucleotide-binding</keyword>
<keyword evidence="2" id="KW-0067">ATP-binding</keyword>
<dbReference type="InterPro" id="IPR027417">
    <property type="entry name" value="P-loop_NTPase"/>
</dbReference>
<protein>
    <submittedName>
        <fullName evidence="4">Protein CHROMATIN REMODELING 19</fullName>
    </submittedName>
</protein>
<reference evidence="4 5" key="1">
    <citation type="journal article" date="2019" name="Sci. Rep.">
        <title>A multi-omics analysis of the grapevine pathogen Lasiodiplodia theobromae reveals that temperature affects the expression of virulence- and pathogenicity-related genes.</title>
        <authorList>
            <person name="Felix C."/>
            <person name="Meneses R."/>
            <person name="Goncalves M.F.M."/>
            <person name="Tilleman L."/>
            <person name="Duarte A.S."/>
            <person name="Jorrin-Novo J.V."/>
            <person name="Van de Peer Y."/>
            <person name="Deforce D."/>
            <person name="Van Nieuwerburgh F."/>
            <person name="Esteves A.C."/>
            <person name="Alves A."/>
        </authorList>
    </citation>
    <scope>NUCLEOTIDE SEQUENCE [LARGE SCALE GENOMIC DNA]</scope>
    <source>
        <strain evidence="4 5">LA-SOL3</strain>
    </source>
</reference>
<comment type="caution">
    <text evidence="4">The sequence shown here is derived from an EMBL/GenBank/DDBJ whole genome shotgun (WGS) entry which is preliminary data.</text>
</comment>
<dbReference type="AlphaFoldDB" id="A0A5N5DMV3"/>
<sequence>MRQQRLLLARRFDEELSEDTEGDVSSTDLVSYVKTAEEEKDSQLDVMKFMEGHSDPDLTLEEAKVYLRIPPNAQFPRIPGMRLSRRFLKDHQIKGIAWAVKKLSSLKGCILADSMGLGKTCQGGCAFFVLAQRQINSDEAIKKPTLVVCPADLVQEWERELKELLPADFIIYVYDSSAKADILEKDSSLFSEGEQAAKTIILSTYGVMHRQHGRKRYDSITRSQFCIETGGFT</sequence>
<dbReference type="SUPFAM" id="SSF52540">
    <property type="entry name" value="P-loop containing nucleoside triphosphate hydrolases"/>
    <property type="match status" value="1"/>
</dbReference>
<evidence type="ECO:0000256" key="1">
    <source>
        <dbReference type="ARBA" id="ARBA00022741"/>
    </source>
</evidence>
<gene>
    <name evidence="4" type="primary">ETL1</name>
    <name evidence="4" type="ORF">DBV05_g2265</name>
</gene>
<keyword evidence="5" id="KW-1185">Reference proteome</keyword>
<dbReference type="PANTHER" id="PTHR45629">
    <property type="entry name" value="SNF2/RAD54 FAMILY MEMBER"/>
    <property type="match status" value="1"/>
</dbReference>
<evidence type="ECO:0000259" key="3">
    <source>
        <dbReference type="Pfam" id="PF00176"/>
    </source>
</evidence>
<dbReference type="Proteomes" id="UP000325902">
    <property type="component" value="Unassembled WGS sequence"/>
</dbReference>
<feature type="domain" description="SNF2 N-terminal" evidence="3">
    <location>
        <begin position="91"/>
        <end position="219"/>
    </location>
</feature>
<dbReference type="EMBL" id="VCHE01000008">
    <property type="protein sequence ID" value="KAB2579153.1"/>
    <property type="molecule type" value="Genomic_DNA"/>
</dbReference>
<dbReference type="PANTHER" id="PTHR45629:SF7">
    <property type="entry name" value="DNA EXCISION REPAIR PROTEIN ERCC-6-RELATED"/>
    <property type="match status" value="1"/>
</dbReference>
<evidence type="ECO:0000256" key="2">
    <source>
        <dbReference type="ARBA" id="ARBA00022840"/>
    </source>
</evidence>
<dbReference type="Gene3D" id="3.40.50.10810">
    <property type="entry name" value="Tandem AAA-ATPase domain"/>
    <property type="match status" value="1"/>
</dbReference>
<accession>A0A5N5DMV3</accession>
<dbReference type="InterPro" id="IPR038718">
    <property type="entry name" value="SNF2-like_sf"/>
</dbReference>
<evidence type="ECO:0000313" key="4">
    <source>
        <dbReference type="EMBL" id="KAB2579153.1"/>
    </source>
</evidence>
<dbReference type="InterPro" id="IPR050496">
    <property type="entry name" value="SNF2_RAD54_helicase_repair"/>
</dbReference>
<name>A0A5N5DMV3_9PEZI</name>
<proteinExistence type="predicted"/>
<dbReference type="Pfam" id="PF00176">
    <property type="entry name" value="SNF2-rel_dom"/>
    <property type="match status" value="1"/>
</dbReference>
<dbReference type="InterPro" id="IPR000330">
    <property type="entry name" value="SNF2_N"/>
</dbReference>